<dbReference type="STRING" id="582744.Msip34_1972"/>
<dbReference type="PANTHER" id="PTHR30462">
    <property type="entry name" value="INTERMEMBRANE TRANSPORT PROTEIN PQIB-RELATED"/>
    <property type="match status" value="1"/>
</dbReference>
<evidence type="ECO:0000256" key="4">
    <source>
        <dbReference type="ARBA" id="ARBA00022692"/>
    </source>
</evidence>
<dbReference type="RefSeq" id="WP_015830569.1">
    <property type="nucleotide sequence ID" value="NC_012969.1"/>
</dbReference>
<name>C6X771_METGS</name>
<keyword evidence="2" id="KW-1003">Cell membrane</keyword>
<feature type="domain" description="Mce/MlaD" evidence="9">
    <location>
        <begin position="49"/>
        <end position="140"/>
    </location>
</feature>
<protein>
    <submittedName>
        <fullName evidence="10">Mammalian cell entry related domain protein</fullName>
    </submittedName>
</protein>
<dbReference type="Proteomes" id="UP000002743">
    <property type="component" value="Chromosome"/>
</dbReference>
<keyword evidence="11" id="KW-1185">Reference proteome</keyword>
<feature type="domain" description="Mce/MlaD" evidence="9">
    <location>
        <begin position="292"/>
        <end position="397"/>
    </location>
</feature>
<feature type="domain" description="Mce/MlaD" evidence="9">
    <location>
        <begin position="165"/>
        <end position="231"/>
    </location>
</feature>
<feature type="transmembrane region" description="Helical" evidence="8">
    <location>
        <begin position="21"/>
        <end position="46"/>
    </location>
</feature>
<evidence type="ECO:0000313" key="10">
    <source>
        <dbReference type="EMBL" id="ACT51214.1"/>
    </source>
</evidence>
<evidence type="ECO:0000259" key="9">
    <source>
        <dbReference type="Pfam" id="PF02470"/>
    </source>
</evidence>
<dbReference type="InterPro" id="IPR051800">
    <property type="entry name" value="PqiA-PqiB_transport"/>
</dbReference>
<dbReference type="Pfam" id="PF02470">
    <property type="entry name" value="MlaD"/>
    <property type="match status" value="3"/>
</dbReference>
<dbReference type="HOGENOM" id="CLU_018765_3_0_4"/>
<dbReference type="EMBL" id="CP001674">
    <property type="protein sequence ID" value="ACT51214.1"/>
    <property type="molecule type" value="Genomic_DNA"/>
</dbReference>
<keyword evidence="6 8" id="KW-0472">Membrane</keyword>
<evidence type="ECO:0000256" key="5">
    <source>
        <dbReference type="ARBA" id="ARBA00022989"/>
    </source>
</evidence>
<feature type="region of interest" description="Disordered" evidence="7">
    <location>
        <begin position="533"/>
        <end position="566"/>
    </location>
</feature>
<evidence type="ECO:0000256" key="8">
    <source>
        <dbReference type="SAM" id="Phobius"/>
    </source>
</evidence>
<accession>C6X771</accession>
<reference evidence="10 11" key="2">
    <citation type="journal article" date="2011" name="J. Bacteriol.">
        <title>Genomes of three methylotrophs from a single niche uncover genetic and metabolic divergence of Methylophilaceae.</title>
        <authorList>
            <person name="Lapidus A."/>
            <person name="Clum A."/>
            <person name="Labutti K."/>
            <person name="Kaluzhnaya M.G."/>
            <person name="Lim S."/>
            <person name="Beck D.A."/>
            <person name="Glavina Del Rio T."/>
            <person name="Nolan M."/>
            <person name="Mavromatis K."/>
            <person name="Huntemann M."/>
            <person name="Lucas S."/>
            <person name="Lidstrom M.E."/>
            <person name="Ivanova N."/>
            <person name="Chistoserdova L."/>
        </authorList>
    </citation>
    <scope>NUCLEOTIDE SEQUENCE [LARGE SCALE GENOMIC DNA]</scope>
    <source>
        <strain evidence="10 11">SIP3-4</strain>
    </source>
</reference>
<dbReference type="GO" id="GO:0005886">
    <property type="term" value="C:plasma membrane"/>
    <property type="evidence" value="ECO:0007669"/>
    <property type="project" value="UniProtKB-SubCell"/>
</dbReference>
<dbReference type="eggNOG" id="COG1463">
    <property type="taxonomic scope" value="Bacteria"/>
</dbReference>
<dbReference type="AlphaFoldDB" id="C6X771"/>
<evidence type="ECO:0000256" key="2">
    <source>
        <dbReference type="ARBA" id="ARBA00022475"/>
    </source>
</evidence>
<keyword evidence="3" id="KW-0997">Cell inner membrane</keyword>
<evidence type="ECO:0000256" key="6">
    <source>
        <dbReference type="ARBA" id="ARBA00023136"/>
    </source>
</evidence>
<evidence type="ECO:0000256" key="7">
    <source>
        <dbReference type="SAM" id="MobiDB-lite"/>
    </source>
</evidence>
<dbReference type="InterPro" id="IPR003399">
    <property type="entry name" value="Mce/MlaD"/>
</dbReference>
<proteinExistence type="predicted"/>
<dbReference type="OrthoDB" id="9806984at2"/>
<dbReference type="eggNOG" id="COG3008">
    <property type="taxonomic scope" value="Bacteria"/>
</dbReference>
<feature type="compositionally biased region" description="Basic and acidic residues" evidence="7">
    <location>
        <begin position="533"/>
        <end position="546"/>
    </location>
</feature>
<evidence type="ECO:0000313" key="11">
    <source>
        <dbReference type="Proteomes" id="UP000002743"/>
    </source>
</evidence>
<evidence type="ECO:0000256" key="1">
    <source>
        <dbReference type="ARBA" id="ARBA00004533"/>
    </source>
</evidence>
<gene>
    <name evidence="10" type="ordered locus">Msip34_1972</name>
</gene>
<evidence type="ECO:0000256" key="3">
    <source>
        <dbReference type="ARBA" id="ARBA00022519"/>
    </source>
</evidence>
<comment type="subcellular location">
    <subcellularLocation>
        <location evidence="1">Cell inner membrane</location>
    </subcellularLocation>
</comment>
<dbReference type="PANTHER" id="PTHR30462:SF0">
    <property type="entry name" value="INTERMEMBRANE TRANSPORT PROTEIN YEBT"/>
    <property type="match status" value="1"/>
</dbReference>
<keyword evidence="5 8" id="KW-1133">Transmembrane helix</keyword>
<organism evidence="10 11">
    <name type="scientific">Methylovorus glucosotrophus (strain SIP3-4)</name>
    <dbReference type="NCBI Taxonomy" id="582744"/>
    <lineage>
        <taxon>Bacteria</taxon>
        <taxon>Pseudomonadati</taxon>
        <taxon>Pseudomonadota</taxon>
        <taxon>Betaproteobacteria</taxon>
        <taxon>Nitrosomonadales</taxon>
        <taxon>Methylophilaceae</taxon>
        <taxon>Methylovorus</taxon>
    </lineage>
</organism>
<sequence precursor="true">MTNTTDTQLQPGQPAIHRRRWGISLIWIVPIVAAAIGISMLVHAWLSEGPEITILFRTATGLEAGKTPVKYKDVTVGAVTAITLSEDGSHVKVKVALMQSAKSLTSKDSRFWVVRPRIGASGISGVDTLLSGAYIGVDKGQAEETASEFTGLEMPPPVVGDMPGKSFILKSEDLGSLDIGSPVYYRRIQVGRVASYQLGETGQDIKLQIFIDAPYDRYVTTDTRFWNASGVDVSLGADGLKLKTQSVATIVAGGVAFASPMGSQASPADKDTEFTLTADQDTAMAPPDGQAQYIQLKFDQSLRGLSVGAPVQFSGVDLGRVVSINLDYDPVKHRFPTVVGVLVYPERMGRVLEKLPKLEGDNDRQAALFMHSMVKQGLRAQARLGNILTGQLYIAMDFVPNAPKVELDVNARPISMPTVNGSFDRMQEQIANIVTKIEKMPLDSIAKHLDASLVNLDKTLTQVNTHVLPETTQTLQQTRQTMQDAGQTMQQARQTLSGVDNVLADDAPLSQNLGQTLQEVQRTSRSLRELTDLLGRHPESLLRGRPADPALKSKPVAPSPQEESKP</sequence>
<keyword evidence="4 8" id="KW-0812">Transmembrane</keyword>
<dbReference type="KEGG" id="mei:Msip34_1972"/>
<reference evidence="11" key="1">
    <citation type="submission" date="2009-07" db="EMBL/GenBank/DDBJ databases">
        <title>Complete sequence of chromosome of Methylovorus sp. SIP3-4.</title>
        <authorList>
            <person name="Lucas S."/>
            <person name="Copeland A."/>
            <person name="Lapidus A."/>
            <person name="Glavina del Rio T."/>
            <person name="Tice H."/>
            <person name="Bruce D."/>
            <person name="Goodwin L."/>
            <person name="Pitluck S."/>
            <person name="Clum A."/>
            <person name="Larimer F."/>
            <person name="Land M."/>
            <person name="Hauser L."/>
            <person name="Kyrpides N."/>
            <person name="Mikhailova N."/>
            <person name="Kayluzhnaya M."/>
            <person name="Chistoserdova L."/>
        </authorList>
    </citation>
    <scope>NUCLEOTIDE SEQUENCE [LARGE SCALE GENOMIC DNA]</scope>
    <source>
        <strain evidence="11">SIP3-4</strain>
    </source>
</reference>